<comment type="caution">
    <text evidence="2">The sequence shown here is derived from an EMBL/GenBank/DDBJ whole genome shotgun (WGS) entry which is preliminary data.</text>
</comment>
<feature type="compositionally biased region" description="Polar residues" evidence="1">
    <location>
        <begin position="73"/>
        <end position="87"/>
    </location>
</feature>
<evidence type="ECO:0000313" key="2">
    <source>
        <dbReference type="EMBL" id="GBM83946.1"/>
    </source>
</evidence>
<sequence length="136" mass="15599">MVSLFATLVRVMPYHMQWKRKESLLLEGLWGVRKFQRNVNICLDIKGSESTDGDLSTVIADCCILCMRRGNSAPSQFQTSNKSPTTQVDRRETDPGHRILQGHRGPFYYITGSNTIHIRVTLRRIFSNRKVMSLVN</sequence>
<dbReference type="Proteomes" id="UP000499080">
    <property type="component" value="Unassembled WGS sequence"/>
</dbReference>
<proteinExistence type="predicted"/>
<dbReference type="EMBL" id="BGPR01003121">
    <property type="protein sequence ID" value="GBM83946.1"/>
    <property type="molecule type" value="Genomic_DNA"/>
</dbReference>
<evidence type="ECO:0000313" key="3">
    <source>
        <dbReference type="Proteomes" id="UP000499080"/>
    </source>
</evidence>
<protein>
    <submittedName>
        <fullName evidence="2">Uncharacterized protein</fullName>
    </submittedName>
</protein>
<feature type="region of interest" description="Disordered" evidence="1">
    <location>
        <begin position="73"/>
        <end position="98"/>
    </location>
</feature>
<organism evidence="2 3">
    <name type="scientific">Araneus ventricosus</name>
    <name type="common">Orbweaver spider</name>
    <name type="synonym">Epeira ventricosa</name>
    <dbReference type="NCBI Taxonomy" id="182803"/>
    <lineage>
        <taxon>Eukaryota</taxon>
        <taxon>Metazoa</taxon>
        <taxon>Ecdysozoa</taxon>
        <taxon>Arthropoda</taxon>
        <taxon>Chelicerata</taxon>
        <taxon>Arachnida</taxon>
        <taxon>Araneae</taxon>
        <taxon>Araneomorphae</taxon>
        <taxon>Entelegynae</taxon>
        <taxon>Araneoidea</taxon>
        <taxon>Araneidae</taxon>
        <taxon>Araneus</taxon>
    </lineage>
</organism>
<name>A0A4Y2J479_ARAVE</name>
<feature type="compositionally biased region" description="Basic and acidic residues" evidence="1">
    <location>
        <begin position="88"/>
        <end position="97"/>
    </location>
</feature>
<keyword evidence="3" id="KW-1185">Reference proteome</keyword>
<reference evidence="2 3" key="1">
    <citation type="journal article" date="2019" name="Sci. Rep.">
        <title>Orb-weaving spider Araneus ventricosus genome elucidates the spidroin gene catalogue.</title>
        <authorList>
            <person name="Kono N."/>
            <person name="Nakamura H."/>
            <person name="Ohtoshi R."/>
            <person name="Moran D.A.P."/>
            <person name="Shinohara A."/>
            <person name="Yoshida Y."/>
            <person name="Fujiwara M."/>
            <person name="Mori M."/>
            <person name="Tomita M."/>
            <person name="Arakawa K."/>
        </authorList>
    </citation>
    <scope>NUCLEOTIDE SEQUENCE [LARGE SCALE GENOMIC DNA]</scope>
</reference>
<evidence type="ECO:0000256" key="1">
    <source>
        <dbReference type="SAM" id="MobiDB-lite"/>
    </source>
</evidence>
<dbReference type="AlphaFoldDB" id="A0A4Y2J479"/>
<accession>A0A4Y2J479</accession>
<gene>
    <name evidence="2" type="ORF">AVEN_74045_1</name>
</gene>